<evidence type="ECO:0000313" key="3">
    <source>
        <dbReference type="Proteomes" id="UP000828251"/>
    </source>
</evidence>
<evidence type="ECO:0000256" key="1">
    <source>
        <dbReference type="SAM" id="MobiDB-lite"/>
    </source>
</evidence>
<name>A0A9D3ZFL8_9ROSI</name>
<keyword evidence="3" id="KW-1185">Reference proteome</keyword>
<dbReference type="EMBL" id="JAIQCV010000013">
    <property type="protein sequence ID" value="KAH1031851.1"/>
    <property type="molecule type" value="Genomic_DNA"/>
</dbReference>
<proteinExistence type="predicted"/>
<comment type="caution">
    <text evidence="2">The sequence shown here is derived from an EMBL/GenBank/DDBJ whole genome shotgun (WGS) entry which is preliminary data.</text>
</comment>
<feature type="compositionally biased region" description="Basic and acidic residues" evidence="1">
    <location>
        <begin position="105"/>
        <end position="124"/>
    </location>
</feature>
<dbReference type="Proteomes" id="UP000828251">
    <property type="component" value="Unassembled WGS sequence"/>
</dbReference>
<reference evidence="2 3" key="1">
    <citation type="journal article" date="2021" name="Plant Biotechnol. J.">
        <title>Multi-omics assisted identification of the key and species-specific regulatory components of drought-tolerant mechanisms in Gossypium stocksii.</title>
        <authorList>
            <person name="Yu D."/>
            <person name="Ke L."/>
            <person name="Zhang D."/>
            <person name="Wu Y."/>
            <person name="Sun Y."/>
            <person name="Mei J."/>
            <person name="Sun J."/>
            <person name="Sun Y."/>
        </authorList>
    </citation>
    <scope>NUCLEOTIDE SEQUENCE [LARGE SCALE GENOMIC DNA]</scope>
    <source>
        <strain evidence="3">cv. E1</strain>
        <tissue evidence="2">Leaf</tissue>
    </source>
</reference>
<accession>A0A9D3ZFL8</accession>
<sequence length="148" mass="17519">MVKERHTQNISKRLFCLEKGFLFKDAPFMGYSEMISSIVEKHRWQIFYLHPMMFLPRDKAIKKSLQKNFTRPMPTFPIFPTKFLLVPNDDDEDDEEVDKKTIEQEKEVEKTESVHLEANKDKADVTQATTPPNYCTYDRTRTCYSSIN</sequence>
<evidence type="ECO:0000313" key="2">
    <source>
        <dbReference type="EMBL" id="KAH1031851.1"/>
    </source>
</evidence>
<dbReference type="AlphaFoldDB" id="A0A9D3ZFL8"/>
<organism evidence="2 3">
    <name type="scientific">Gossypium stocksii</name>
    <dbReference type="NCBI Taxonomy" id="47602"/>
    <lineage>
        <taxon>Eukaryota</taxon>
        <taxon>Viridiplantae</taxon>
        <taxon>Streptophyta</taxon>
        <taxon>Embryophyta</taxon>
        <taxon>Tracheophyta</taxon>
        <taxon>Spermatophyta</taxon>
        <taxon>Magnoliopsida</taxon>
        <taxon>eudicotyledons</taxon>
        <taxon>Gunneridae</taxon>
        <taxon>Pentapetalae</taxon>
        <taxon>rosids</taxon>
        <taxon>malvids</taxon>
        <taxon>Malvales</taxon>
        <taxon>Malvaceae</taxon>
        <taxon>Malvoideae</taxon>
        <taxon>Gossypium</taxon>
    </lineage>
</organism>
<gene>
    <name evidence="2" type="ORF">J1N35_044025</name>
</gene>
<feature type="region of interest" description="Disordered" evidence="1">
    <location>
        <begin position="105"/>
        <end position="131"/>
    </location>
</feature>
<protein>
    <submittedName>
        <fullName evidence="2">Uncharacterized protein</fullName>
    </submittedName>
</protein>